<dbReference type="Pfam" id="PF02868">
    <property type="entry name" value="Peptidase_M4_C"/>
    <property type="match status" value="1"/>
</dbReference>
<feature type="signal peptide" evidence="11">
    <location>
        <begin position="1"/>
        <end position="28"/>
    </location>
</feature>
<evidence type="ECO:0000259" key="12">
    <source>
        <dbReference type="PROSITE" id="PS50853"/>
    </source>
</evidence>
<dbReference type="Gene3D" id="2.60.40.10">
    <property type="entry name" value="Immunoglobulins"/>
    <property type="match status" value="3"/>
</dbReference>
<evidence type="ECO:0000256" key="5">
    <source>
        <dbReference type="ARBA" id="ARBA00022801"/>
    </source>
</evidence>
<dbReference type="InterPro" id="IPR050728">
    <property type="entry name" value="Zinc_Metalloprotease_M4"/>
</dbReference>
<evidence type="ECO:0000256" key="8">
    <source>
        <dbReference type="ARBA" id="ARBA00023295"/>
    </source>
</evidence>
<reference evidence="13 14" key="1">
    <citation type="submission" date="2021-06" db="EMBL/GenBank/DDBJ databases">
        <title>Actinoplanes lichenicola sp. nov., and Actinoplanes ovalisporus sp. nov., isolated from lichen in Thailand.</title>
        <authorList>
            <person name="Saeng-In P."/>
            <person name="Kanchanasin P."/>
            <person name="Yuki M."/>
            <person name="Kudo T."/>
            <person name="Ohkuma M."/>
            <person name="Phongsopitanun W."/>
            <person name="Tanasupawat S."/>
        </authorList>
    </citation>
    <scope>NUCLEOTIDE SEQUENCE [LARGE SCALE GENOMIC DNA]</scope>
    <source>
        <strain evidence="13 14">NBRC 110975</strain>
    </source>
</reference>
<evidence type="ECO:0000256" key="4">
    <source>
        <dbReference type="ARBA" id="ARBA00022729"/>
    </source>
</evidence>
<evidence type="ECO:0000313" key="14">
    <source>
        <dbReference type="Proteomes" id="UP001519654"/>
    </source>
</evidence>
<dbReference type="CDD" id="cd00063">
    <property type="entry name" value="FN3"/>
    <property type="match status" value="1"/>
</dbReference>
<dbReference type="PANTHER" id="PTHR33794:SF1">
    <property type="entry name" value="BACILLOLYSIN"/>
    <property type="match status" value="1"/>
</dbReference>
<keyword evidence="14" id="KW-1185">Reference proteome</keyword>
<evidence type="ECO:0000256" key="1">
    <source>
        <dbReference type="ARBA" id="ARBA00009388"/>
    </source>
</evidence>
<accession>A0ABS5YVH6</accession>
<dbReference type="Gene3D" id="1.10.390.10">
    <property type="entry name" value="Neutral Protease Domain 2"/>
    <property type="match status" value="1"/>
</dbReference>
<name>A0ABS5YVH6_9ACTN</name>
<dbReference type="PROSITE" id="PS50853">
    <property type="entry name" value="FN3"/>
    <property type="match status" value="1"/>
</dbReference>
<feature type="region of interest" description="Disordered" evidence="10">
    <location>
        <begin position="31"/>
        <end position="70"/>
    </location>
</feature>
<dbReference type="SUPFAM" id="SSF49265">
    <property type="entry name" value="Fibronectin type III"/>
    <property type="match status" value="1"/>
</dbReference>
<gene>
    <name evidence="13" type="ORF">KOI35_28460</name>
</gene>
<feature type="chain" id="PRO_5047251985" evidence="11">
    <location>
        <begin position="29"/>
        <end position="1022"/>
    </location>
</feature>
<dbReference type="InterPro" id="IPR036116">
    <property type="entry name" value="FN3_sf"/>
</dbReference>
<keyword evidence="9" id="KW-0119">Carbohydrate metabolism</keyword>
<keyword evidence="3" id="KW-0479">Metal-binding</keyword>
<sequence length="1022" mass="106105">MTVWRSHARGLVATVAAAALIGAGAAVAFSSPDEPSGTLSVSRRSPQAPASRPTPAPAAKPVEAGRSTPPAAKPAYVEAARRVVQANRTAVYASAGEKYQAKDIVVDKDGARHVRFQRTWHGLAVLGGDFVVHTAGASTLAGVSVAQRTAIDVARTPSVSKKVALAKAGTKPATARLVVDAFTGEPALAWEVTVDRRDVIVVDATTGAVRREYSLLQAADAGRGHGVQTGEVAIGTTRTGEGSFELIDAARGGNTTRDGRNNLVPTQQNSVAFTDADDVWGDGTIADRASAAVDAHYGMARTWDYFADTFGREGVAGDGKGVVAYVHSGVNEPVAYWSEYCRCLSLGDGFAASPDKPFTTIDLVAHELTHGLTSRSAGLVYTGESGALNEATSDIFGTLVEFAAANPADEPDYTIAEKVMPTGYLRTMDEPSRDGRSVSCWTADTRNANVHDASGVGNKFFYNLAVGSGTTQWGSSTPCNGAAPVTGIGNDAAGAIWYRALTAYMVSNTNYAGAREATLRAAADLYGTGSTERAAVQAAWLAAGVDGSDSVPTPPNAPVIDPFEPADAHVGRAVEARITARDPQRQTITWTATNLPAGLTISPAGVISGVPTVKDFYPVDLVATDPDGNSTTKRVSWLVKGPPELLGDAPGAQRLNVGKEYSLDLTFVDGGDFLSDSPAVMTVATSGVPEGLTATSAPNGNWVTTKVRGTPAAPGTGTMVFTVTDPDGDKLTVPVAWTVEPPAPPAMPVGAFVTGGNGTATVNWDDPYPPDGTPVTGYVVRVSPGTSQTLPASARSATLTGLDVTKAYVIGLRATSANGDGPEKVMSIVPTELPYQPLSLIAGYANPVTFTGQIVRQGTGLILGAEAFLEQKPAGATTWSRVGPVKTDISGTWTRTVNPTVNTQYRVVFPAGAERMWPATSAIATITVRYAVTVTPSTTTTTANTPVTFKGTIRPATPGVVAYLQRLTDGEWVTIQSTPNTAGGAYTISRGFPRGTWSLRMYASGGGTNGYGFTSAIRLTVN</sequence>
<dbReference type="EMBL" id="JAHKKG010000009">
    <property type="protein sequence ID" value="MBU2667451.1"/>
    <property type="molecule type" value="Genomic_DNA"/>
</dbReference>
<dbReference type="InterPro" id="IPR027268">
    <property type="entry name" value="Peptidase_M4/M1_CTD_sf"/>
</dbReference>
<dbReference type="SMART" id="SM00060">
    <property type="entry name" value="FN3"/>
    <property type="match status" value="1"/>
</dbReference>
<keyword evidence="7" id="KW-0482">Metalloprotease</keyword>
<comment type="similarity">
    <text evidence="1">Belongs to the peptidase M4 family.</text>
</comment>
<dbReference type="Gene3D" id="3.10.170.10">
    <property type="match status" value="1"/>
</dbReference>
<keyword evidence="2" id="KW-0645">Protease</keyword>
<dbReference type="SUPFAM" id="SSF49313">
    <property type="entry name" value="Cadherin-like"/>
    <property type="match status" value="1"/>
</dbReference>
<dbReference type="InterPro" id="IPR023612">
    <property type="entry name" value="Peptidase_M4"/>
</dbReference>
<comment type="caution">
    <text evidence="13">The sequence shown here is derived from an EMBL/GenBank/DDBJ whole genome shotgun (WGS) entry which is preliminary data.</text>
</comment>
<keyword evidence="8" id="KW-0326">Glycosidase</keyword>
<dbReference type="Pfam" id="PF07504">
    <property type="entry name" value="FTP"/>
    <property type="match status" value="1"/>
</dbReference>
<dbReference type="Gene3D" id="3.10.450.490">
    <property type="match status" value="1"/>
</dbReference>
<protein>
    <submittedName>
        <fullName evidence="13">M4 family metallopeptidase</fullName>
    </submittedName>
</protein>
<keyword evidence="4 11" id="KW-0732">Signal</keyword>
<evidence type="ECO:0000256" key="2">
    <source>
        <dbReference type="ARBA" id="ARBA00022670"/>
    </source>
</evidence>
<dbReference type="PRINTS" id="PR00730">
    <property type="entry name" value="THERMOLYSIN"/>
</dbReference>
<feature type="compositionally biased region" description="Low complexity" evidence="10">
    <location>
        <begin position="42"/>
        <end position="51"/>
    </location>
</feature>
<keyword evidence="6" id="KW-0862">Zinc</keyword>
<dbReference type="InterPro" id="IPR003961">
    <property type="entry name" value="FN3_dom"/>
</dbReference>
<dbReference type="CDD" id="cd09597">
    <property type="entry name" value="M4_TLP"/>
    <property type="match status" value="1"/>
</dbReference>
<dbReference type="InterPro" id="IPR001570">
    <property type="entry name" value="Peptidase_M4_C_domain"/>
</dbReference>
<evidence type="ECO:0000256" key="7">
    <source>
        <dbReference type="ARBA" id="ARBA00023049"/>
    </source>
</evidence>
<dbReference type="Pfam" id="PF01447">
    <property type="entry name" value="Peptidase_M4"/>
    <property type="match status" value="1"/>
</dbReference>
<evidence type="ECO:0000256" key="6">
    <source>
        <dbReference type="ARBA" id="ARBA00022833"/>
    </source>
</evidence>
<dbReference type="InterPro" id="IPR015919">
    <property type="entry name" value="Cadherin-like_sf"/>
</dbReference>
<dbReference type="Proteomes" id="UP001519654">
    <property type="component" value="Unassembled WGS sequence"/>
</dbReference>
<organism evidence="13 14">
    <name type="scientific">Paractinoplanes bogorensis</name>
    <dbReference type="NCBI Taxonomy" id="1610840"/>
    <lineage>
        <taxon>Bacteria</taxon>
        <taxon>Bacillati</taxon>
        <taxon>Actinomycetota</taxon>
        <taxon>Actinomycetes</taxon>
        <taxon>Micromonosporales</taxon>
        <taxon>Micromonosporaceae</taxon>
        <taxon>Paractinoplanes</taxon>
    </lineage>
</organism>
<dbReference type="RefSeq" id="WP_215791713.1">
    <property type="nucleotide sequence ID" value="NZ_JAHKKG010000009.1"/>
</dbReference>
<dbReference type="InterPro" id="IPR013856">
    <property type="entry name" value="Peptidase_M4_domain"/>
</dbReference>
<dbReference type="InterPro" id="IPR011096">
    <property type="entry name" value="FTP_domain"/>
</dbReference>
<keyword evidence="9" id="KW-0624">Polysaccharide degradation</keyword>
<dbReference type="Pfam" id="PF00041">
    <property type="entry name" value="fn3"/>
    <property type="match status" value="1"/>
</dbReference>
<evidence type="ECO:0000256" key="3">
    <source>
        <dbReference type="ARBA" id="ARBA00022723"/>
    </source>
</evidence>
<evidence type="ECO:0000256" key="11">
    <source>
        <dbReference type="SAM" id="SignalP"/>
    </source>
</evidence>
<evidence type="ECO:0000313" key="13">
    <source>
        <dbReference type="EMBL" id="MBU2667451.1"/>
    </source>
</evidence>
<evidence type="ECO:0000256" key="10">
    <source>
        <dbReference type="SAM" id="MobiDB-lite"/>
    </source>
</evidence>
<proteinExistence type="inferred from homology"/>
<evidence type="ECO:0000256" key="9">
    <source>
        <dbReference type="ARBA" id="ARBA00023326"/>
    </source>
</evidence>
<keyword evidence="5" id="KW-0378">Hydrolase</keyword>
<dbReference type="InterPro" id="IPR013783">
    <property type="entry name" value="Ig-like_fold"/>
</dbReference>
<feature type="domain" description="Fibronectin type-III" evidence="12">
    <location>
        <begin position="744"/>
        <end position="834"/>
    </location>
</feature>
<dbReference type="PANTHER" id="PTHR33794">
    <property type="entry name" value="BACILLOLYSIN"/>
    <property type="match status" value="1"/>
</dbReference>
<dbReference type="SUPFAM" id="SSF55486">
    <property type="entry name" value="Metalloproteases ('zincins'), catalytic domain"/>
    <property type="match status" value="1"/>
</dbReference>